<keyword evidence="3 7" id="KW-0067">ATP-binding</keyword>
<dbReference type="InterPro" id="IPR036961">
    <property type="entry name" value="Kinesin_motor_dom_sf"/>
</dbReference>
<feature type="coiled-coil region" evidence="8">
    <location>
        <begin position="614"/>
        <end position="662"/>
    </location>
</feature>
<dbReference type="Gramene" id="OB03G41300.1">
    <property type="protein sequence ID" value="OB03G41300.1"/>
    <property type="gene ID" value="OB03G41300"/>
</dbReference>
<dbReference type="OrthoDB" id="3176171at2759"/>
<evidence type="ECO:0000256" key="4">
    <source>
        <dbReference type="ARBA" id="ARBA00023054"/>
    </source>
</evidence>
<keyword evidence="5 7" id="KW-0505">Motor protein</keyword>
<organism evidence="11">
    <name type="scientific">Oryza brachyantha</name>
    <name type="common">malo sina</name>
    <dbReference type="NCBI Taxonomy" id="4533"/>
    <lineage>
        <taxon>Eukaryota</taxon>
        <taxon>Viridiplantae</taxon>
        <taxon>Streptophyta</taxon>
        <taxon>Embryophyta</taxon>
        <taxon>Tracheophyta</taxon>
        <taxon>Spermatophyta</taxon>
        <taxon>Magnoliopsida</taxon>
        <taxon>Liliopsida</taxon>
        <taxon>Poales</taxon>
        <taxon>Poaceae</taxon>
        <taxon>BOP clade</taxon>
        <taxon>Oryzoideae</taxon>
        <taxon>Oryzeae</taxon>
        <taxon>Oryzinae</taxon>
        <taxon>Oryza</taxon>
    </lineage>
</organism>
<protein>
    <recommendedName>
        <fullName evidence="10">Kinesin motor domain-containing protein</fullName>
    </recommendedName>
</protein>
<dbReference type="Proteomes" id="UP000006038">
    <property type="component" value="Chromosome 3"/>
</dbReference>
<feature type="region of interest" description="Disordered" evidence="9">
    <location>
        <begin position="763"/>
        <end position="791"/>
    </location>
</feature>
<dbReference type="Gene3D" id="3.40.850.10">
    <property type="entry name" value="Kinesin motor domain"/>
    <property type="match status" value="1"/>
</dbReference>
<feature type="coiled-coil region" evidence="8">
    <location>
        <begin position="376"/>
        <end position="410"/>
    </location>
</feature>
<dbReference type="OMA" id="MHEKDPI"/>
<dbReference type="KEGG" id="obr:102716115"/>
<name>J3LSV4_ORYBR</name>
<dbReference type="InterPro" id="IPR027417">
    <property type="entry name" value="P-loop_NTPase"/>
</dbReference>
<dbReference type="InterPro" id="IPR001752">
    <property type="entry name" value="Kinesin_motor_dom"/>
</dbReference>
<feature type="binding site" evidence="7">
    <location>
        <begin position="113"/>
        <end position="120"/>
    </location>
    <ligand>
        <name>ATP</name>
        <dbReference type="ChEBI" id="CHEBI:30616"/>
    </ligand>
</feature>
<dbReference type="eggNOG" id="KOG4280">
    <property type="taxonomic scope" value="Eukaryota"/>
</dbReference>
<dbReference type="PROSITE" id="PS50067">
    <property type="entry name" value="KINESIN_MOTOR_2"/>
    <property type="match status" value="1"/>
</dbReference>
<dbReference type="GO" id="GO:0009524">
    <property type="term" value="C:phragmoplast"/>
    <property type="evidence" value="ECO:0007669"/>
    <property type="project" value="EnsemblPlants"/>
</dbReference>
<feature type="coiled-coil region" evidence="8">
    <location>
        <begin position="1199"/>
        <end position="1226"/>
    </location>
</feature>
<dbReference type="SMART" id="SM00129">
    <property type="entry name" value="KISc"/>
    <property type="match status" value="1"/>
</dbReference>
<evidence type="ECO:0000256" key="2">
    <source>
        <dbReference type="ARBA" id="ARBA00022741"/>
    </source>
</evidence>
<evidence type="ECO:0000256" key="7">
    <source>
        <dbReference type="PROSITE-ProRule" id="PRU00283"/>
    </source>
</evidence>
<evidence type="ECO:0000313" key="11">
    <source>
        <dbReference type="EnsemblPlants" id="OB03G41300.1"/>
    </source>
</evidence>
<evidence type="ECO:0000313" key="12">
    <source>
        <dbReference type="Proteomes" id="UP000006038"/>
    </source>
</evidence>
<dbReference type="AlphaFoldDB" id="J3LSV4"/>
<dbReference type="PANTHER" id="PTHR37739:SF14">
    <property type="entry name" value="KINESIN-LIKE PROTEIN KIN-12E"/>
    <property type="match status" value="1"/>
</dbReference>
<sequence>MLSACGDEDHGGSSAPAGFELQEDPSFWKDNNVQVVIRVRPLSSGEISVQGQKRCVRQDSCQSITWTGHPESRFTFDLVADEHVTQENLFKVAGVPMVDNCMAGYNSCMFAYGQTGSGKTHTMLGDIENGTRRNNVNCGMTPRVFEHLFLRIQKEKEIRREEKLRFTCKCSFLEIYNEQILDLLNPNSANLQIREDARKGVHVENLTEHEVSNAREAMQQLVEGAANRKVAATNMNRASSRSHSVFTCLIESKWESQGINHHRFSRLNLVDLAGSERQKSSGAEGERLKEATNINKSLSTLGLVITNLIAVSNKKSHHVPYRDSKLTFLLQDSLGGNSKTTIIANISPSSCCAAETLSTLKFAQRAKYIRNNAIINEDASGDVLSMRIQIQQLKKEVSRLQGLANSDKSECTSSSGFICESPSTIKWNQGQGSFSPLMFDKRVMQRKDYDAALVAAFRREQESEAKLKAAIAAKLVAEQLATQRAEEVRSFKMRLRFREDRIKRLEQLASGKLSAEAHLLQEKEDLVKEVDALRSLLDRNPEVTRFAMENLQLKEDLRRLQTFVDEGEREMMHEQIIVLQDKLLEALDWKLMHEKDPINKDLSLFEESTADEEMEFLRLQAIQNEREIESLRKNLSFCLESKEKLERRVDELTVELETAKKCHDVNQESLAVDLQVQTEADLHDMPDAQTELKTLVDAIATASQREAEAHETAIGLAKENEELRTRLTVLIEDNKRLVELYEHAVANVEVNQEGGRPAIPQIEGVHEQPSSHPSYEGGALNGGLPDDQPESVTFLPADNSSSEVLNSKILDGECSHKEKFSSTKLRDLQLQLNEMHEENDKLMGLYEEAMQERDEFKRKLFEVSNSVTTVDTQYEDVQMHDATDAEDLEVKNVNDSAISTFKEILQLVRGKLENVQDKLVTTQDAVEYFKLLEMASAKAEELSASIQYRCLELKHNQEVINALKSELSQSQESKEALEGKFFSPVASCWNLDLKNKALVGSKFDFSLELMNQKKVQLSHLQTLKKDLSVARTKAHESETALRSKIDGLKLKLRSFEAQRKEAERVLFAIDNFDTSTNTLSKPVNFGKASELLRSEEERTKLLSELKKSREQLIMVQKEIKGMNKHDDIDCKIACLESELDDCCLSLLEADTEKFVRENMLREIWKEGQKGMDYMLVDYQDCVFKVNLKEEEIGICEVPLQSQTRSLDEMNSKLTQAMRDLGELLRDRTSCDLDSSMVHVSDKVKGDLDAIGLYVAEAKEVLLLHNDNQTNL</sequence>
<feature type="region of interest" description="Disordered" evidence="9">
    <location>
        <begin position="1"/>
        <end position="21"/>
    </location>
</feature>
<dbReference type="GO" id="GO:0003777">
    <property type="term" value="F:microtubule motor activity"/>
    <property type="evidence" value="ECO:0007669"/>
    <property type="project" value="InterPro"/>
</dbReference>
<dbReference type="PANTHER" id="PTHR37739">
    <property type="entry name" value="KINESIN-LIKE PROTEIN KIN-12D"/>
    <property type="match status" value="1"/>
</dbReference>
<keyword evidence="2 7" id="KW-0547">Nucleotide-binding</keyword>
<proteinExistence type="inferred from homology"/>
<dbReference type="SUPFAM" id="SSF52540">
    <property type="entry name" value="P-loop containing nucleoside triphosphate hydrolases"/>
    <property type="match status" value="1"/>
</dbReference>
<dbReference type="GO" id="GO:0005819">
    <property type="term" value="C:spindle"/>
    <property type="evidence" value="ECO:0007669"/>
    <property type="project" value="EnsemblPlants"/>
</dbReference>
<reference evidence="11" key="1">
    <citation type="journal article" date="2013" name="Nat. Commun.">
        <title>Whole-genome sequencing of Oryza brachyantha reveals mechanisms underlying Oryza genome evolution.</title>
        <authorList>
            <person name="Chen J."/>
            <person name="Huang Q."/>
            <person name="Gao D."/>
            <person name="Wang J."/>
            <person name="Lang Y."/>
            <person name="Liu T."/>
            <person name="Li B."/>
            <person name="Bai Z."/>
            <person name="Luis Goicoechea J."/>
            <person name="Liang C."/>
            <person name="Chen C."/>
            <person name="Zhang W."/>
            <person name="Sun S."/>
            <person name="Liao Y."/>
            <person name="Zhang X."/>
            <person name="Yang L."/>
            <person name="Song C."/>
            <person name="Wang M."/>
            <person name="Shi J."/>
            <person name="Liu G."/>
            <person name="Liu J."/>
            <person name="Zhou H."/>
            <person name="Zhou W."/>
            <person name="Yu Q."/>
            <person name="An N."/>
            <person name="Chen Y."/>
            <person name="Cai Q."/>
            <person name="Wang B."/>
            <person name="Liu B."/>
            <person name="Min J."/>
            <person name="Huang Y."/>
            <person name="Wu H."/>
            <person name="Li Z."/>
            <person name="Zhang Y."/>
            <person name="Yin Y."/>
            <person name="Song W."/>
            <person name="Jiang J."/>
            <person name="Jackson S.A."/>
            <person name="Wing R.A."/>
            <person name="Wang J."/>
            <person name="Chen M."/>
        </authorList>
    </citation>
    <scope>NUCLEOTIDE SEQUENCE [LARGE SCALE GENOMIC DNA]</scope>
    <source>
        <strain evidence="11">cv. IRGC 101232</strain>
    </source>
</reference>
<evidence type="ECO:0000256" key="3">
    <source>
        <dbReference type="ARBA" id="ARBA00022840"/>
    </source>
</evidence>
<dbReference type="STRING" id="4533.J3LSV4"/>
<dbReference type="GO" id="GO:0007018">
    <property type="term" value="P:microtubule-based movement"/>
    <property type="evidence" value="ECO:0007669"/>
    <property type="project" value="InterPro"/>
</dbReference>
<feature type="coiled-coil region" evidence="8">
    <location>
        <begin position="825"/>
        <end position="866"/>
    </location>
</feature>
<comment type="similarity">
    <text evidence="6">Belongs to the TRAFAC class myosin-kinesin ATPase superfamily. Kinesin family. KIN-12 subfamily.</text>
</comment>
<dbReference type="GO" id="GO:0051225">
    <property type="term" value="P:spindle assembly"/>
    <property type="evidence" value="ECO:0007669"/>
    <property type="project" value="EnsemblPlants"/>
</dbReference>
<dbReference type="PROSITE" id="PS00411">
    <property type="entry name" value="KINESIN_MOTOR_1"/>
    <property type="match status" value="1"/>
</dbReference>
<dbReference type="EnsemblPlants" id="OB03G41300.1">
    <property type="protein sequence ID" value="OB03G41300.1"/>
    <property type="gene ID" value="OB03G41300"/>
</dbReference>
<dbReference type="InterPro" id="IPR019821">
    <property type="entry name" value="Kinesin_motor_CS"/>
</dbReference>
<dbReference type="GO" id="GO:0005874">
    <property type="term" value="C:microtubule"/>
    <property type="evidence" value="ECO:0007669"/>
    <property type="project" value="UniProtKB-KW"/>
</dbReference>
<evidence type="ECO:0000256" key="1">
    <source>
        <dbReference type="ARBA" id="ARBA00022701"/>
    </source>
</evidence>
<dbReference type="GO" id="GO:0008017">
    <property type="term" value="F:microtubule binding"/>
    <property type="evidence" value="ECO:0007669"/>
    <property type="project" value="InterPro"/>
</dbReference>
<gene>
    <name evidence="11" type="primary">LOC102716115</name>
</gene>
<dbReference type="Pfam" id="PF00225">
    <property type="entry name" value="Kinesin"/>
    <property type="match status" value="1"/>
</dbReference>
<dbReference type="PRINTS" id="PR00380">
    <property type="entry name" value="KINESINHEAVY"/>
</dbReference>
<reference evidence="11" key="2">
    <citation type="submission" date="2013-04" db="UniProtKB">
        <authorList>
            <consortium name="EnsemblPlants"/>
        </authorList>
    </citation>
    <scope>IDENTIFICATION</scope>
</reference>
<dbReference type="InterPro" id="IPR044986">
    <property type="entry name" value="KIF15/KIN-12"/>
</dbReference>
<keyword evidence="12" id="KW-1185">Reference proteome</keyword>
<dbReference type="GO" id="GO:0005524">
    <property type="term" value="F:ATP binding"/>
    <property type="evidence" value="ECO:0007669"/>
    <property type="project" value="UniProtKB-UniRule"/>
</dbReference>
<feature type="domain" description="Kinesin motor" evidence="10">
    <location>
        <begin position="32"/>
        <end position="369"/>
    </location>
</feature>
<dbReference type="FunFam" id="3.40.850.10:FF:000033">
    <property type="entry name" value="Kinesin-like protein KIN-12E"/>
    <property type="match status" value="1"/>
</dbReference>
<dbReference type="GeneID" id="102716115"/>
<evidence type="ECO:0000256" key="9">
    <source>
        <dbReference type="SAM" id="MobiDB-lite"/>
    </source>
</evidence>
<evidence type="ECO:0000256" key="5">
    <source>
        <dbReference type="ARBA" id="ARBA00023175"/>
    </source>
</evidence>
<keyword evidence="1" id="KW-0493">Microtubule</keyword>
<evidence type="ECO:0000256" key="8">
    <source>
        <dbReference type="SAM" id="Coils"/>
    </source>
</evidence>
<accession>J3LSV4</accession>
<evidence type="ECO:0000259" key="10">
    <source>
        <dbReference type="PROSITE" id="PS50067"/>
    </source>
</evidence>
<dbReference type="HOGENOM" id="CLU_005600_1_0_1"/>
<keyword evidence="4 8" id="KW-0175">Coiled coil</keyword>
<dbReference type="GO" id="GO:0005641">
    <property type="term" value="C:nuclear envelope lumen"/>
    <property type="evidence" value="ECO:0007669"/>
    <property type="project" value="EnsemblPlants"/>
</dbReference>
<evidence type="ECO:0000256" key="6">
    <source>
        <dbReference type="ARBA" id="ARBA00034488"/>
    </source>
</evidence>